<evidence type="ECO:0000256" key="1">
    <source>
        <dbReference type="ARBA" id="ARBA00004141"/>
    </source>
</evidence>
<dbReference type="EMBL" id="SRYE01000001">
    <property type="protein sequence ID" value="TGY63249.1"/>
    <property type="molecule type" value="Genomic_DNA"/>
</dbReference>
<feature type="transmembrane region" description="Helical" evidence="7">
    <location>
        <begin position="118"/>
        <end position="141"/>
    </location>
</feature>
<dbReference type="PANTHER" id="PTHR30614">
    <property type="entry name" value="MEMBRANE COMPONENT OF AMINO ACID ABC TRANSPORTER"/>
    <property type="match status" value="1"/>
</dbReference>
<evidence type="ECO:0000313" key="10">
    <source>
        <dbReference type="Proteomes" id="UP000310263"/>
    </source>
</evidence>
<dbReference type="GO" id="GO:0055085">
    <property type="term" value="P:transmembrane transport"/>
    <property type="evidence" value="ECO:0007669"/>
    <property type="project" value="InterPro"/>
</dbReference>
<keyword evidence="6 7" id="KW-0472">Membrane</keyword>
<evidence type="ECO:0000256" key="2">
    <source>
        <dbReference type="ARBA" id="ARBA00010072"/>
    </source>
</evidence>
<name>A0A4S2F2R8_9ACTN</name>
<dbReference type="PROSITE" id="PS50928">
    <property type="entry name" value="ABC_TM1"/>
    <property type="match status" value="1"/>
</dbReference>
<dbReference type="PANTHER" id="PTHR30614:SF20">
    <property type="entry name" value="GLUTAMINE TRANSPORT SYSTEM PERMEASE PROTEIN GLNP"/>
    <property type="match status" value="1"/>
</dbReference>
<feature type="transmembrane region" description="Helical" evidence="7">
    <location>
        <begin position="368"/>
        <end position="386"/>
    </location>
</feature>
<dbReference type="Proteomes" id="UP000310263">
    <property type="component" value="Unassembled WGS sequence"/>
</dbReference>
<keyword evidence="4" id="KW-0029">Amino-acid transport</keyword>
<evidence type="ECO:0000259" key="8">
    <source>
        <dbReference type="PROSITE" id="PS50928"/>
    </source>
</evidence>
<dbReference type="OrthoDB" id="9814902at2"/>
<sequence length="420" mass="45351">MALGVPDPQLEEAVVEEEENLHPYAEPLPEDAGALRRLAHFLKSDHPYVFLGTSALASFSLACCATMSLGAAGLALTLVCVAWLALSLVALVAKAVLRKRYRSHFVLAKVSLRAPLRYASYLVWICSAALFCLGPIARFVALCQGAIASSTNPTGFLESAVYMLYNGRQLFVTGVTTTIELALFGTVIAFFLALLMVFLRIQTPDRGENDAVRFFKTLGSGFARFYSTVVRGTPMMVQGAIVYFAGLAVFRSLGWETAHINAVWSPFWAGLVTISLNSTAYMMEVLRGGIEAVDPGQLEAARSLGLSQWQAMRKVVFPQGVKNSIPALSNELIVNIKDSSVLSIIGVFDLMFATTSVIGIYYKGLEAYCIAAVIYLILTMLFSKILTMLAARLDVEAPGPVGSTTDPAAAPRHPAQPMQS</sequence>
<keyword evidence="5 7" id="KW-1133">Transmembrane helix</keyword>
<protein>
    <submittedName>
        <fullName evidence="9">Amino acid ABC transporter permease</fullName>
    </submittedName>
</protein>
<gene>
    <name evidence="9" type="ORF">E5334_01745</name>
</gene>
<feature type="transmembrane region" description="Helical" evidence="7">
    <location>
        <begin position="181"/>
        <end position="199"/>
    </location>
</feature>
<evidence type="ECO:0000256" key="4">
    <source>
        <dbReference type="ARBA" id="ARBA00022970"/>
    </source>
</evidence>
<evidence type="ECO:0000313" key="9">
    <source>
        <dbReference type="EMBL" id="TGY63249.1"/>
    </source>
</evidence>
<dbReference type="Pfam" id="PF00528">
    <property type="entry name" value="BPD_transp_1"/>
    <property type="match status" value="1"/>
</dbReference>
<keyword evidence="7" id="KW-0813">Transport</keyword>
<dbReference type="InterPro" id="IPR000515">
    <property type="entry name" value="MetI-like"/>
</dbReference>
<feature type="domain" description="ABC transmembrane type-1" evidence="8">
    <location>
        <begin position="175"/>
        <end position="386"/>
    </location>
</feature>
<dbReference type="InterPro" id="IPR043429">
    <property type="entry name" value="ArtM/GltK/GlnP/TcyL/YhdX-like"/>
</dbReference>
<keyword evidence="10" id="KW-1185">Reference proteome</keyword>
<dbReference type="Gene3D" id="1.10.3720.10">
    <property type="entry name" value="MetI-like"/>
    <property type="match status" value="1"/>
</dbReference>
<proteinExistence type="inferred from homology"/>
<dbReference type="CDD" id="cd06261">
    <property type="entry name" value="TM_PBP2"/>
    <property type="match status" value="1"/>
</dbReference>
<comment type="similarity">
    <text evidence="2">Belongs to the binding-protein-dependent transport system permease family. HisMQ subfamily.</text>
</comment>
<dbReference type="InterPro" id="IPR035906">
    <property type="entry name" value="MetI-like_sf"/>
</dbReference>
<evidence type="ECO:0000256" key="7">
    <source>
        <dbReference type="RuleBase" id="RU363032"/>
    </source>
</evidence>
<dbReference type="AlphaFoldDB" id="A0A4S2F2R8"/>
<accession>A0A4S2F2R8</accession>
<keyword evidence="3 7" id="KW-0812">Transmembrane</keyword>
<reference evidence="9 10" key="1">
    <citation type="submission" date="2019-04" db="EMBL/GenBank/DDBJ databases">
        <title>Microbes associate with the intestines of laboratory mice.</title>
        <authorList>
            <person name="Navarre W."/>
            <person name="Wong E."/>
            <person name="Huang K."/>
            <person name="Tropini C."/>
            <person name="Ng K."/>
            <person name="Yu B."/>
        </authorList>
    </citation>
    <scope>NUCLEOTIDE SEQUENCE [LARGE SCALE GENOMIC DNA]</scope>
    <source>
        <strain evidence="9 10">NM07_P-09</strain>
    </source>
</reference>
<comment type="caution">
    <text evidence="9">The sequence shown here is derived from an EMBL/GenBank/DDBJ whole genome shotgun (WGS) entry which is preliminary data.</text>
</comment>
<dbReference type="RefSeq" id="WP_136011876.1">
    <property type="nucleotide sequence ID" value="NZ_SRYE01000001.1"/>
</dbReference>
<dbReference type="GO" id="GO:0005886">
    <property type="term" value="C:plasma membrane"/>
    <property type="evidence" value="ECO:0007669"/>
    <property type="project" value="UniProtKB-SubCell"/>
</dbReference>
<feature type="transmembrane region" description="Helical" evidence="7">
    <location>
        <begin position="75"/>
        <end position="97"/>
    </location>
</feature>
<feature type="transmembrane region" description="Helical" evidence="7">
    <location>
        <begin position="48"/>
        <end position="69"/>
    </location>
</feature>
<organism evidence="9 10">
    <name type="scientific">Muricaecibacterium torontonense</name>
    <dbReference type="NCBI Taxonomy" id="3032871"/>
    <lineage>
        <taxon>Bacteria</taxon>
        <taxon>Bacillati</taxon>
        <taxon>Actinomycetota</taxon>
        <taxon>Coriobacteriia</taxon>
        <taxon>Coriobacteriales</taxon>
        <taxon>Atopobiaceae</taxon>
        <taxon>Muricaecibacterium</taxon>
    </lineage>
</organism>
<dbReference type="SUPFAM" id="SSF161098">
    <property type="entry name" value="MetI-like"/>
    <property type="match status" value="1"/>
</dbReference>
<dbReference type="GO" id="GO:0006865">
    <property type="term" value="P:amino acid transport"/>
    <property type="evidence" value="ECO:0007669"/>
    <property type="project" value="UniProtKB-KW"/>
</dbReference>
<evidence type="ECO:0000256" key="6">
    <source>
        <dbReference type="ARBA" id="ARBA00023136"/>
    </source>
</evidence>
<evidence type="ECO:0000256" key="5">
    <source>
        <dbReference type="ARBA" id="ARBA00022989"/>
    </source>
</evidence>
<feature type="transmembrane region" description="Helical" evidence="7">
    <location>
        <begin position="341"/>
        <end position="362"/>
    </location>
</feature>
<evidence type="ECO:0000256" key="3">
    <source>
        <dbReference type="ARBA" id="ARBA00022692"/>
    </source>
</evidence>
<comment type="subcellular location">
    <subcellularLocation>
        <location evidence="7">Cell membrane</location>
        <topology evidence="7">Multi-pass membrane protein</topology>
    </subcellularLocation>
    <subcellularLocation>
        <location evidence="1">Membrane</location>
        <topology evidence="1">Multi-pass membrane protein</topology>
    </subcellularLocation>
</comment>